<dbReference type="AlphaFoldDB" id="A0A1C0U3T1"/>
<dbReference type="InterPro" id="IPR006664">
    <property type="entry name" value="OMP_bac"/>
</dbReference>
<dbReference type="RefSeq" id="WP_205634272.1">
    <property type="nucleotide sequence ID" value="NZ_LOMY01000085.1"/>
</dbReference>
<sequence length="263" mass="29743">MLKIKCIWLFFGVMSISACSSKIKDGNLFLDMDWKQDIYNLVYTNADDVDNLRFWVRQLPEYTDGSPHQRACVEVQEAMKPSRFYIANLSTYGFDEISNCGKSYLNDPHFVKRKNLQPFSGESWNKRSDVTVQFGSDNGNKSSAVSTQFGGSKLVHLIFSELFPVNESQLTSKGKATLLVVIKELSSIPVSEMTIYGIADSSGNYPMNKVLANKRAESVRQFLIEEGLRDIPISIRGSVENGENTALQRVQQRRFMIEVRLAP</sequence>
<evidence type="ECO:0000256" key="1">
    <source>
        <dbReference type="ARBA" id="ARBA00004370"/>
    </source>
</evidence>
<dbReference type="GO" id="GO:0016020">
    <property type="term" value="C:membrane"/>
    <property type="evidence" value="ECO:0007669"/>
    <property type="project" value="UniProtKB-SubCell"/>
</dbReference>
<dbReference type="Proteomes" id="UP000093476">
    <property type="component" value="Unassembled WGS sequence"/>
</dbReference>
<evidence type="ECO:0000256" key="2">
    <source>
        <dbReference type="ARBA" id="ARBA00023136"/>
    </source>
</evidence>
<dbReference type="EMBL" id="LOMY01000085">
    <property type="protein sequence ID" value="OCQ52590.1"/>
    <property type="molecule type" value="Genomic_DNA"/>
</dbReference>
<dbReference type="PATRIC" id="fig|286156.4.peg.2630"/>
<proteinExistence type="predicted"/>
<organism evidence="5 6">
    <name type="scientific">Photorhabdus australis subsp. thailandensis</name>
    <dbReference type="NCBI Taxonomy" id="2805096"/>
    <lineage>
        <taxon>Bacteria</taxon>
        <taxon>Pseudomonadati</taxon>
        <taxon>Pseudomonadota</taxon>
        <taxon>Gammaproteobacteria</taxon>
        <taxon>Enterobacterales</taxon>
        <taxon>Morganellaceae</taxon>
        <taxon>Photorhabdus</taxon>
    </lineage>
</organism>
<evidence type="ECO:0000256" key="3">
    <source>
        <dbReference type="PROSITE-ProRule" id="PRU00473"/>
    </source>
</evidence>
<evidence type="ECO:0000313" key="6">
    <source>
        <dbReference type="Proteomes" id="UP000093476"/>
    </source>
</evidence>
<name>A0A1C0U3T1_9GAMM</name>
<dbReference type="Gene3D" id="3.30.1330.60">
    <property type="entry name" value="OmpA-like domain"/>
    <property type="match status" value="1"/>
</dbReference>
<dbReference type="InterPro" id="IPR006665">
    <property type="entry name" value="OmpA-like"/>
</dbReference>
<dbReference type="PROSITE" id="PS51123">
    <property type="entry name" value="OMPA_2"/>
    <property type="match status" value="1"/>
</dbReference>
<gene>
    <name evidence="5" type="ORF">Ppb6_02326</name>
</gene>
<feature type="domain" description="OmpA-like" evidence="4">
    <location>
        <begin position="150"/>
        <end position="263"/>
    </location>
</feature>
<keyword evidence="2 3" id="KW-0472">Membrane</keyword>
<dbReference type="Pfam" id="PF00691">
    <property type="entry name" value="OmpA"/>
    <property type="match status" value="1"/>
</dbReference>
<keyword evidence="6" id="KW-1185">Reference proteome</keyword>
<dbReference type="SUPFAM" id="SSF103088">
    <property type="entry name" value="OmpA-like"/>
    <property type="match status" value="1"/>
</dbReference>
<dbReference type="InterPro" id="IPR036737">
    <property type="entry name" value="OmpA-like_sf"/>
</dbReference>
<dbReference type="STRING" id="286156.Ppb6_02326"/>
<evidence type="ECO:0000259" key="4">
    <source>
        <dbReference type="PROSITE" id="PS51123"/>
    </source>
</evidence>
<dbReference type="PRINTS" id="PR01021">
    <property type="entry name" value="OMPADOMAIN"/>
</dbReference>
<dbReference type="PROSITE" id="PS51257">
    <property type="entry name" value="PROKAR_LIPOPROTEIN"/>
    <property type="match status" value="1"/>
</dbReference>
<reference evidence="5 6" key="1">
    <citation type="submission" date="2015-12" db="EMBL/GenBank/DDBJ databases">
        <title>Genome comparisons provide insights into the role of secondary metabolites in the pathogenic phase of the Photorhabdus life cycle.</title>
        <authorList>
            <person name="Tobias N.J."/>
            <person name="Mishra B."/>
            <person name="Gupta D.K."/>
            <person name="Thines M."/>
            <person name="Stinear T.P."/>
            <person name="Bode H.B."/>
        </authorList>
    </citation>
    <scope>NUCLEOTIDE SEQUENCE [LARGE SCALE GENOMIC DNA]</scope>
    <source>
        <strain evidence="5 6">PB68.1</strain>
    </source>
</reference>
<protein>
    <submittedName>
        <fullName evidence="5">Outer membrane protein A</fullName>
    </submittedName>
</protein>
<accession>A0A1C0U3T1</accession>
<comment type="caution">
    <text evidence="5">The sequence shown here is derived from an EMBL/GenBank/DDBJ whole genome shotgun (WGS) entry which is preliminary data.</text>
</comment>
<evidence type="ECO:0000313" key="5">
    <source>
        <dbReference type="EMBL" id="OCQ52590.1"/>
    </source>
</evidence>
<comment type="subcellular location">
    <subcellularLocation>
        <location evidence="1">Membrane</location>
    </subcellularLocation>
</comment>